<dbReference type="AlphaFoldDB" id="A0A2N4Z3Y3"/>
<feature type="transmembrane region" description="Helical" evidence="1">
    <location>
        <begin position="25"/>
        <end position="47"/>
    </location>
</feature>
<dbReference type="Gene3D" id="1.20.1740.10">
    <property type="entry name" value="Amino acid/polyamine transporter I"/>
    <property type="match status" value="1"/>
</dbReference>
<name>A0A2N4Z3Y3_KLEVA</name>
<accession>A0A2N4Z3Y3</accession>
<proteinExistence type="predicted"/>
<evidence type="ECO:0000313" key="3">
    <source>
        <dbReference type="Proteomes" id="UP000234412"/>
    </source>
</evidence>
<sequence>MSNEILANPAPAAEKHVVQRLRPNAVGLGGVLFMTIATAAPITAMLGNVPIAVGSGNGQFAPAGFMVATLILALFAIGYAQMARFITATGAFYGFISHGLGRIVGMASGVTVTMTYIVFEAALVGIFAFFCEDLINTVFSVHIPWLIFAFAMLMTTGVLSYFDISLTSRVLGLCLVPVSFTHL</sequence>
<reference evidence="2 3" key="2">
    <citation type="submission" date="2018-01" db="EMBL/GenBank/DDBJ databases">
        <title>Genomic study of Klebsiella pneumoniae.</title>
        <authorList>
            <person name="Yang Y."/>
            <person name="Bicalho R."/>
        </authorList>
    </citation>
    <scope>NUCLEOTIDE SEQUENCE [LARGE SCALE GENOMIC DNA]</scope>
    <source>
        <strain evidence="2 3">A8</strain>
    </source>
</reference>
<feature type="transmembrane region" description="Helical" evidence="1">
    <location>
        <begin position="103"/>
        <end position="130"/>
    </location>
</feature>
<evidence type="ECO:0000313" key="2">
    <source>
        <dbReference type="EMBL" id="PLM95775.1"/>
    </source>
</evidence>
<evidence type="ECO:0000256" key="1">
    <source>
        <dbReference type="SAM" id="Phobius"/>
    </source>
</evidence>
<dbReference type="Proteomes" id="UP000234412">
    <property type="component" value="Unassembled WGS sequence"/>
</dbReference>
<dbReference type="EMBL" id="PIDP01000231">
    <property type="protein sequence ID" value="PLM95775.1"/>
    <property type="molecule type" value="Genomic_DNA"/>
</dbReference>
<keyword evidence="1" id="KW-0812">Transmembrane</keyword>
<feature type="non-terminal residue" evidence="2">
    <location>
        <position position="183"/>
    </location>
</feature>
<gene>
    <name evidence="2" type="ORF">CWN47_09425</name>
</gene>
<organism evidence="2 3">
    <name type="scientific">Klebsiella variicola</name>
    <dbReference type="NCBI Taxonomy" id="244366"/>
    <lineage>
        <taxon>Bacteria</taxon>
        <taxon>Pseudomonadati</taxon>
        <taxon>Pseudomonadota</taxon>
        <taxon>Gammaproteobacteria</taxon>
        <taxon>Enterobacterales</taxon>
        <taxon>Enterobacteriaceae</taxon>
        <taxon>Klebsiella/Raoultella group</taxon>
        <taxon>Klebsiella</taxon>
        <taxon>Klebsiella pneumoniae complex</taxon>
    </lineage>
</organism>
<protein>
    <submittedName>
        <fullName evidence="2">Amino acid permease</fullName>
    </submittedName>
</protein>
<keyword evidence="1" id="KW-1133">Transmembrane helix</keyword>
<keyword evidence="1" id="KW-0472">Membrane</keyword>
<reference evidence="2 3" key="1">
    <citation type="submission" date="2017-11" db="EMBL/GenBank/DDBJ databases">
        <authorList>
            <person name="Han C.G."/>
        </authorList>
    </citation>
    <scope>NUCLEOTIDE SEQUENCE [LARGE SCALE GENOMIC DNA]</scope>
    <source>
        <strain evidence="2 3">A8</strain>
    </source>
</reference>
<feature type="transmembrane region" description="Helical" evidence="1">
    <location>
        <begin position="142"/>
        <end position="162"/>
    </location>
</feature>
<feature type="transmembrane region" description="Helical" evidence="1">
    <location>
        <begin position="59"/>
        <end position="82"/>
    </location>
</feature>
<comment type="caution">
    <text evidence="2">The sequence shown here is derived from an EMBL/GenBank/DDBJ whole genome shotgun (WGS) entry which is preliminary data.</text>
</comment>